<evidence type="ECO:0000259" key="5">
    <source>
        <dbReference type="PROSITE" id="PS50192"/>
    </source>
</evidence>
<proteinExistence type="inferred from homology"/>
<organism evidence="6 7">
    <name type="scientific">Oryzias sinensis</name>
    <name type="common">Chinese medaka</name>
    <dbReference type="NCBI Taxonomy" id="183150"/>
    <lineage>
        <taxon>Eukaryota</taxon>
        <taxon>Metazoa</taxon>
        <taxon>Chordata</taxon>
        <taxon>Craniata</taxon>
        <taxon>Vertebrata</taxon>
        <taxon>Euteleostomi</taxon>
        <taxon>Actinopterygii</taxon>
        <taxon>Neopterygii</taxon>
        <taxon>Teleostei</taxon>
        <taxon>Neoteleostei</taxon>
        <taxon>Acanthomorphata</taxon>
        <taxon>Ovalentaria</taxon>
        <taxon>Atherinomorphae</taxon>
        <taxon>Beloniformes</taxon>
        <taxon>Adrianichthyidae</taxon>
        <taxon>Oryziinae</taxon>
        <taxon>Oryzias</taxon>
    </lineage>
</organism>
<evidence type="ECO:0000313" key="6">
    <source>
        <dbReference type="Ensembl" id="ENSOSIP00000007933.1"/>
    </source>
</evidence>
<reference evidence="6" key="2">
    <citation type="submission" date="2025-09" db="UniProtKB">
        <authorList>
            <consortium name="Ensembl"/>
        </authorList>
    </citation>
    <scope>IDENTIFICATION</scope>
</reference>
<dbReference type="Gene3D" id="1.20.5.110">
    <property type="match status" value="1"/>
</dbReference>
<dbReference type="InterPro" id="IPR006011">
    <property type="entry name" value="Syntaxin_N"/>
</dbReference>
<keyword evidence="7" id="KW-1185">Reference proteome</keyword>
<dbReference type="Pfam" id="PF00804">
    <property type="entry name" value="Syntaxin"/>
    <property type="match status" value="1"/>
</dbReference>
<dbReference type="InterPro" id="IPR000727">
    <property type="entry name" value="T_SNARE_dom"/>
</dbReference>
<evidence type="ECO:0000256" key="3">
    <source>
        <dbReference type="RuleBase" id="RU003858"/>
    </source>
</evidence>
<dbReference type="GO" id="GO:0031629">
    <property type="term" value="P:synaptic vesicle fusion to presynaptic active zone membrane"/>
    <property type="evidence" value="ECO:0007669"/>
    <property type="project" value="TreeGrafter"/>
</dbReference>
<dbReference type="Gene3D" id="1.20.58.70">
    <property type="match status" value="1"/>
</dbReference>
<dbReference type="GO" id="GO:0031201">
    <property type="term" value="C:SNARE complex"/>
    <property type="evidence" value="ECO:0007669"/>
    <property type="project" value="TreeGrafter"/>
</dbReference>
<evidence type="ECO:0000256" key="1">
    <source>
        <dbReference type="ARBA" id="ARBA00009063"/>
    </source>
</evidence>
<dbReference type="GO" id="GO:0006886">
    <property type="term" value="P:intracellular protein transport"/>
    <property type="evidence" value="ECO:0007669"/>
    <property type="project" value="InterPro"/>
</dbReference>
<dbReference type="PANTHER" id="PTHR19957">
    <property type="entry name" value="SYNTAXIN"/>
    <property type="match status" value="1"/>
</dbReference>
<dbReference type="SMART" id="SM00397">
    <property type="entry name" value="t_SNARE"/>
    <property type="match status" value="1"/>
</dbReference>
<dbReference type="AlphaFoldDB" id="A0A8C7X5X6"/>
<dbReference type="InterPro" id="IPR010989">
    <property type="entry name" value="SNARE"/>
</dbReference>
<name>A0A8C7X5X6_9TELE</name>
<dbReference type="PROSITE" id="PS50192">
    <property type="entry name" value="T_SNARE"/>
    <property type="match status" value="1"/>
</dbReference>
<keyword evidence="2 4" id="KW-0175">Coiled coil</keyword>
<dbReference type="SMART" id="SM00503">
    <property type="entry name" value="SynN"/>
    <property type="match status" value="1"/>
</dbReference>
<accession>A0A8C7X5X6</accession>
<evidence type="ECO:0000313" key="7">
    <source>
        <dbReference type="Proteomes" id="UP000694383"/>
    </source>
</evidence>
<protein>
    <submittedName>
        <fullName evidence="6">Syntaxin 11</fullName>
    </submittedName>
</protein>
<comment type="similarity">
    <text evidence="1 3">Belongs to the syntaxin family.</text>
</comment>
<evidence type="ECO:0000256" key="2">
    <source>
        <dbReference type="ARBA" id="ARBA00023054"/>
    </source>
</evidence>
<dbReference type="PANTHER" id="PTHR19957:SF136">
    <property type="entry name" value="SYNTAXIN 11B, TANDEM DUPLICATE 1-RELATED"/>
    <property type="match status" value="1"/>
</dbReference>
<dbReference type="Ensembl" id="ENSOSIT00000008473.1">
    <property type="protein sequence ID" value="ENSOSIP00000007933.1"/>
    <property type="gene ID" value="ENSOSIG00000005204.1"/>
</dbReference>
<evidence type="ECO:0000256" key="4">
    <source>
        <dbReference type="SAM" id="Coils"/>
    </source>
</evidence>
<dbReference type="GO" id="GO:0000149">
    <property type="term" value="F:SNARE binding"/>
    <property type="evidence" value="ECO:0007669"/>
    <property type="project" value="TreeGrafter"/>
</dbReference>
<dbReference type="CDD" id="cd15848">
    <property type="entry name" value="SNARE_syntaxin1-like"/>
    <property type="match status" value="1"/>
</dbReference>
<dbReference type="GO" id="GO:0048278">
    <property type="term" value="P:vesicle docking"/>
    <property type="evidence" value="ECO:0007669"/>
    <property type="project" value="TreeGrafter"/>
</dbReference>
<reference evidence="6" key="1">
    <citation type="submission" date="2025-08" db="UniProtKB">
        <authorList>
            <consortium name="Ensembl"/>
        </authorList>
    </citation>
    <scope>IDENTIFICATION</scope>
</reference>
<feature type="domain" description="T-SNARE coiled-coil homology" evidence="5">
    <location>
        <begin position="206"/>
        <end position="268"/>
    </location>
</feature>
<dbReference type="InterPro" id="IPR045242">
    <property type="entry name" value="Syntaxin"/>
</dbReference>
<dbReference type="SUPFAM" id="SSF47661">
    <property type="entry name" value="t-snare proteins"/>
    <property type="match status" value="1"/>
</dbReference>
<dbReference type="PROSITE" id="PS00914">
    <property type="entry name" value="SYNTAXIN"/>
    <property type="match status" value="1"/>
</dbReference>
<feature type="coiled-coil region" evidence="4">
    <location>
        <begin position="45"/>
        <end position="72"/>
    </location>
</feature>
<dbReference type="Proteomes" id="UP000694383">
    <property type="component" value="Unplaced"/>
</dbReference>
<dbReference type="GeneTree" id="ENSGT01050000244948"/>
<dbReference type="GO" id="GO:0048787">
    <property type="term" value="C:presynaptic active zone membrane"/>
    <property type="evidence" value="ECO:0007669"/>
    <property type="project" value="TreeGrafter"/>
</dbReference>
<dbReference type="GO" id="GO:0008021">
    <property type="term" value="C:synaptic vesicle"/>
    <property type="evidence" value="ECO:0007669"/>
    <property type="project" value="TreeGrafter"/>
</dbReference>
<dbReference type="GO" id="GO:0005484">
    <property type="term" value="F:SNAP receptor activity"/>
    <property type="evidence" value="ECO:0007669"/>
    <property type="project" value="InterPro"/>
</dbReference>
<sequence length="290" mass="32920">GTVLFGELEQLSRDRLEHFQQVRPDSDGFSTVELSEPEAAVDRDLDGILQEAQRVRLEIQQIQNDVRDLKQANFHALNKASDPGDLKRDSNAIGGDIKRRAEGVLQQLRLMNHRREELEAQLGCSDPTARIARTQYQSLSGALREAMFSYNDTEMKHRDACRRHIHRQMQVAGMEVGQEELGEVMEGQDLQVFSLHLQGRSTNSALQQIQSRNQELLELERRMEAVQELFLDVAMLVEEQGAALENIEKNVQTSGVLIDGGLMQLERATASDKNNPFKKMFCGCFPCYHQ</sequence>
<dbReference type="InterPro" id="IPR006012">
    <property type="entry name" value="Syntaxin/epimorphin_CS"/>
</dbReference>